<dbReference type="PANTHER" id="PTHR47595">
    <property type="entry name" value="HEAT SHOCK 70 KDA PROTEIN 14"/>
    <property type="match status" value="1"/>
</dbReference>
<organism evidence="2 3">
    <name type="scientific">Chelonia mydas</name>
    <name type="common">Green sea-turtle</name>
    <name type="synonym">Chelonia agassizi</name>
    <dbReference type="NCBI Taxonomy" id="8469"/>
    <lineage>
        <taxon>Eukaryota</taxon>
        <taxon>Metazoa</taxon>
        <taxon>Chordata</taxon>
        <taxon>Craniata</taxon>
        <taxon>Vertebrata</taxon>
        <taxon>Euteleostomi</taxon>
        <taxon>Archelosauria</taxon>
        <taxon>Testudinata</taxon>
        <taxon>Testudines</taxon>
        <taxon>Cryptodira</taxon>
        <taxon>Durocryptodira</taxon>
        <taxon>Americhelydia</taxon>
        <taxon>Chelonioidea</taxon>
        <taxon>Cheloniidae</taxon>
        <taxon>Chelonia</taxon>
    </lineage>
</organism>
<reference evidence="3" key="1">
    <citation type="journal article" date="2013" name="Nat. Genet.">
        <title>The draft genomes of soft-shell turtle and green sea turtle yield insights into the development and evolution of the turtle-specific body plan.</title>
        <authorList>
            <person name="Wang Z."/>
            <person name="Pascual-Anaya J."/>
            <person name="Zadissa A."/>
            <person name="Li W."/>
            <person name="Niimura Y."/>
            <person name="Huang Z."/>
            <person name="Li C."/>
            <person name="White S."/>
            <person name="Xiong Z."/>
            <person name="Fang D."/>
            <person name="Wang B."/>
            <person name="Ming Y."/>
            <person name="Chen Y."/>
            <person name="Zheng Y."/>
            <person name="Kuraku S."/>
            <person name="Pignatelli M."/>
            <person name="Herrero J."/>
            <person name="Beal K."/>
            <person name="Nozawa M."/>
            <person name="Li Q."/>
            <person name="Wang J."/>
            <person name="Zhang H."/>
            <person name="Yu L."/>
            <person name="Shigenobu S."/>
            <person name="Wang J."/>
            <person name="Liu J."/>
            <person name="Flicek P."/>
            <person name="Searle S."/>
            <person name="Wang J."/>
            <person name="Kuratani S."/>
            <person name="Yin Y."/>
            <person name="Aken B."/>
            <person name="Zhang G."/>
            <person name="Irie N."/>
        </authorList>
    </citation>
    <scope>NUCLEOTIDE SEQUENCE [LARGE SCALE GENOMIC DNA]</scope>
</reference>
<evidence type="ECO:0000313" key="2">
    <source>
        <dbReference type="EMBL" id="EMP26304.1"/>
    </source>
</evidence>
<dbReference type="AlphaFoldDB" id="M7AP38"/>
<dbReference type="PANTHER" id="PTHR47595:SF1">
    <property type="entry name" value="MYB_SANT-LIKE DNA-BINDING DOMAIN-CONTAINING PROTEIN"/>
    <property type="match status" value="1"/>
</dbReference>
<sequence length="317" mass="35457">MEAAWNIKMQIYQLPTYPFQIYQLLMYPLPDLRAAHIPLAANIPLPDLSAAQGVYPLPDLPAACVPTCRATSYLRTPFQIYQLSAYPFHIYQLLAYPLPDLPATHVHPSRSISYPRTPFQIYQLLTDPLSDLSATHGPPFRSTSYSCTPFQIYQLPTDSLPDLPAACVPTCRAISYLCTHFQIYQGHDWDTLQCRVKVKEVRNAYHKAQEANCRSGAAPRSCWFYKELDVILGGDPTSTVKTPVDTSLARMPVESGPSQEEEILDEVRDGDSEAEDDSEGRDACSQELFSTLEEPSHSQQLDLGEAQTGEEAPGKWT</sequence>
<keyword evidence="3" id="KW-1185">Reference proteome</keyword>
<evidence type="ECO:0000256" key="1">
    <source>
        <dbReference type="SAM" id="MobiDB-lite"/>
    </source>
</evidence>
<name>M7AP38_CHEMY</name>
<accession>M7AP38</accession>
<feature type="region of interest" description="Disordered" evidence="1">
    <location>
        <begin position="250"/>
        <end position="317"/>
    </location>
</feature>
<dbReference type="EMBL" id="KB581552">
    <property type="protein sequence ID" value="EMP26304.1"/>
    <property type="molecule type" value="Genomic_DNA"/>
</dbReference>
<proteinExistence type="predicted"/>
<protein>
    <submittedName>
        <fullName evidence="2">Uncharacterized protein</fullName>
    </submittedName>
</protein>
<evidence type="ECO:0000313" key="3">
    <source>
        <dbReference type="Proteomes" id="UP000031443"/>
    </source>
</evidence>
<dbReference type="Proteomes" id="UP000031443">
    <property type="component" value="Unassembled WGS sequence"/>
</dbReference>
<gene>
    <name evidence="2" type="ORF">UY3_16613</name>
</gene>